<comment type="caution">
    <text evidence="2">The sequence shown here is derived from an EMBL/GenBank/DDBJ whole genome shotgun (WGS) entry which is preliminary data.</text>
</comment>
<reference evidence="3" key="1">
    <citation type="journal article" date="2019" name="Int. J. Syst. Evol. Microbiol.">
        <title>The Global Catalogue of Microorganisms (GCM) 10K type strain sequencing project: providing services to taxonomists for standard genome sequencing and annotation.</title>
        <authorList>
            <consortium name="The Broad Institute Genomics Platform"/>
            <consortium name="The Broad Institute Genome Sequencing Center for Infectious Disease"/>
            <person name="Wu L."/>
            <person name="Ma J."/>
        </authorList>
    </citation>
    <scope>NUCLEOTIDE SEQUENCE [LARGE SCALE GENOMIC DNA]</scope>
    <source>
        <strain evidence="3">CGMCC 4.7329</strain>
    </source>
</reference>
<dbReference type="CDD" id="cd00531">
    <property type="entry name" value="NTF2_like"/>
    <property type="match status" value="1"/>
</dbReference>
<evidence type="ECO:0000313" key="2">
    <source>
        <dbReference type="EMBL" id="GGN78064.1"/>
    </source>
</evidence>
<dbReference type="PANTHER" id="PTHR41252">
    <property type="entry name" value="BLR2505 PROTEIN"/>
    <property type="match status" value="1"/>
</dbReference>
<dbReference type="Pfam" id="PF12680">
    <property type="entry name" value="SnoaL_2"/>
    <property type="match status" value="1"/>
</dbReference>
<evidence type="ECO:0000259" key="1">
    <source>
        <dbReference type="Pfam" id="PF12680"/>
    </source>
</evidence>
<accession>A0ABQ2KC91</accession>
<gene>
    <name evidence="2" type="ORF">GCM10011610_25210</name>
</gene>
<protein>
    <recommendedName>
        <fullName evidence="1">SnoaL-like domain-containing protein</fullName>
    </recommendedName>
</protein>
<dbReference type="EMBL" id="BMNE01000002">
    <property type="protein sequence ID" value="GGN78064.1"/>
    <property type="molecule type" value="Genomic_DNA"/>
</dbReference>
<name>A0ABQ2KC91_9NOCA</name>
<evidence type="ECO:0000313" key="3">
    <source>
        <dbReference type="Proteomes" id="UP000658127"/>
    </source>
</evidence>
<dbReference type="SUPFAM" id="SSF54427">
    <property type="entry name" value="NTF2-like"/>
    <property type="match status" value="1"/>
</dbReference>
<dbReference type="InterPro" id="IPR032710">
    <property type="entry name" value="NTF2-like_dom_sf"/>
</dbReference>
<dbReference type="PANTHER" id="PTHR41252:SF1">
    <property type="entry name" value="BLR2505 PROTEIN"/>
    <property type="match status" value="1"/>
</dbReference>
<dbReference type="Gene3D" id="3.10.450.50">
    <property type="match status" value="1"/>
</dbReference>
<organism evidence="2 3">
    <name type="scientific">Nocardia rhizosphaerihabitans</name>
    <dbReference type="NCBI Taxonomy" id="1691570"/>
    <lineage>
        <taxon>Bacteria</taxon>
        <taxon>Bacillati</taxon>
        <taxon>Actinomycetota</taxon>
        <taxon>Actinomycetes</taxon>
        <taxon>Mycobacteriales</taxon>
        <taxon>Nocardiaceae</taxon>
        <taxon>Nocardia</taxon>
    </lineage>
</organism>
<feature type="domain" description="SnoaL-like" evidence="1">
    <location>
        <begin position="14"/>
        <end position="120"/>
    </location>
</feature>
<proteinExistence type="predicted"/>
<dbReference type="Proteomes" id="UP000658127">
    <property type="component" value="Unassembled WGS sequence"/>
</dbReference>
<keyword evidence="3" id="KW-1185">Reference proteome</keyword>
<dbReference type="InterPro" id="IPR037401">
    <property type="entry name" value="SnoaL-like"/>
</dbReference>
<sequence length="135" mass="15028">MSVTTENPAQAAIHRYFAALQSGTPALLKECFTDDARWIAPGRLPNAGTWHGPDAIVDEFFPIAMARMQPGSFTTELLSLTIGDSNAVVEWRSRAITTAGHEYDNTYIANFVVTDGKISEVREYFDTHRGETLYR</sequence>